<name>A0A1I4XU64_9FLAO</name>
<feature type="transmembrane region" description="Helical" evidence="2">
    <location>
        <begin position="6"/>
        <end position="22"/>
    </location>
</feature>
<sequence>MKRIYLYLFIFSLIINIFLIVNDGRILKAKDQHIESLEKRLKRSQDSLKALEKRIVTDKS</sequence>
<dbReference type="Proteomes" id="UP000199036">
    <property type="component" value="Unassembled WGS sequence"/>
</dbReference>
<keyword evidence="2" id="KW-0472">Membrane</keyword>
<evidence type="ECO:0000313" key="3">
    <source>
        <dbReference type="EMBL" id="SFN28800.1"/>
    </source>
</evidence>
<evidence type="ECO:0000256" key="1">
    <source>
        <dbReference type="SAM" id="Coils"/>
    </source>
</evidence>
<dbReference type="EMBL" id="FOVI01000003">
    <property type="protein sequence ID" value="SFN28800.1"/>
    <property type="molecule type" value="Genomic_DNA"/>
</dbReference>
<reference evidence="4" key="1">
    <citation type="submission" date="2016-10" db="EMBL/GenBank/DDBJ databases">
        <authorList>
            <person name="Varghese N."/>
            <person name="Submissions S."/>
        </authorList>
    </citation>
    <scope>NUCLEOTIDE SEQUENCE [LARGE SCALE GENOMIC DNA]</scope>
    <source>
        <strain evidence="4">DS-12</strain>
    </source>
</reference>
<dbReference type="STRING" id="913024.SAMN05421741_103116"/>
<evidence type="ECO:0000256" key="2">
    <source>
        <dbReference type="SAM" id="Phobius"/>
    </source>
</evidence>
<feature type="coiled-coil region" evidence="1">
    <location>
        <begin position="27"/>
        <end position="54"/>
    </location>
</feature>
<keyword evidence="2" id="KW-1133">Transmembrane helix</keyword>
<organism evidence="3 4">
    <name type="scientific">Paenimyroides ummariense</name>
    <dbReference type="NCBI Taxonomy" id="913024"/>
    <lineage>
        <taxon>Bacteria</taxon>
        <taxon>Pseudomonadati</taxon>
        <taxon>Bacteroidota</taxon>
        <taxon>Flavobacteriia</taxon>
        <taxon>Flavobacteriales</taxon>
        <taxon>Flavobacteriaceae</taxon>
        <taxon>Paenimyroides</taxon>
    </lineage>
</organism>
<keyword evidence="1" id="KW-0175">Coiled coil</keyword>
<evidence type="ECO:0000313" key="4">
    <source>
        <dbReference type="Proteomes" id="UP000199036"/>
    </source>
</evidence>
<protein>
    <submittedName>
        <fullName evidence="3">Uncharacterized protein</fullName>
    </submittedName>
</protein>
<keyword evidence="2" id="KW-0812">Transmembrane</keyword>
<proteinExistence type="predicted"/>
<gene>
    <name evidence="3" type="ORF">SAMN05421741_103116</name>
</gene>
<accession>A0A1I4XU64</accession>
<dbReference type="AlphaFoldDB" id="A0A1I4XU64"/>
<keyword evidence="4" id="KW-1185">Reference proteome</keyword>